<accession>A0ABR6W5V4</accession>
<organism evidence="3 4">
    <name type="scientific">Spirosoma utsteinense</name>
    <dbReference type="NCBI Taxonomy" id="2585773"/>
    <lineage>
        <taxon>Bacteria</taxon>
        <taxon>Pseudomonadati</taxon>
        <taxon>Bacteroidota</taxon>
        <taxon>Cytophagia</taxon>
        <taxon>Cytophagales</taxon>
        <taxon>Cytophagaceae</taxon>
        <taxon>Spirosoma</taxon>
    </lineage>
</organism>
<dbReference type="InterPro" id="IPR011006">
    <property type="entry name" value="CheY-like_superfamily"/>
</dbReference>
<dbReference type="Gene3D" id="3.40.50.2300">
    <property type="match status" value="1"/>
</dbReference>
<evidence type="ECO:0000313" key="4">
    <source>
        <dbReference type="Proteomes" id="UP000700732"/>
    </source>
</evidence>
<dbReference type="SUPFAM" id="SSF52172">
    <property type="entry name" value="CheY-like"/>
    <property type="match status" value="1"/>
</dbReference>
<dbReference type="PANTHER" id="PTHR44520:SF1">
    <property type="entry name" value="TWO-COMPONENT SYSTEM REGULATORY PROTEIN"/>
    <property type="match status" value="1"/>
</dbReference>
<protein>
    <submittedName>
        <fullName evidence="3">CheY-like chemotaxis protein</fullName>
    </submittedName>
</protein>
<feature type="modified residue" description="4-aspartylphosphate" evidence="1">
    <location>
        <position position="57"/>
    </location>
</feature>
<dbReference type="EMBL" id="VFIA01000012">
    <property type="protein sequence ID" value="MBC3791969.1"/>
    <property type="molecule type" value="Genomic_DNA"/>
</dbReference>
<feature type="domain" description="Response regulatory" evidence="2">
    <location>
        <begin position="4"/>
        <end position="124"/>
    </location>
</feature>
<name>A0ABR6W5V4_9BACT</name>
<proteinExistence type="predicted"/>
<evidence type="ECO:0000256" key="1">
    <source>
        <dbReference type="PROSITE-ProRule" id="PRU00169"/>
    </source>
</evidence>
<dbReference type="InterPro" id="IPR052893">
    <property type="entry name" value="TCS_response_regulator"/>
</dbReference>
<dbReference type="InterPro" id="IPR001789">
    <property type="entry name" value="Sig_transdc_resp-reg_receiver"/>
</dbReference>
<keyword evidence="1" id="KW-0597">Phosphoprotein</keyword>
<reference evidence="3 4" key="1">
    <citation type="submission" date="2019-06" db="EMBL/GenBank/DDBJ databases">
        <title>Spirosoma utsteinense sp. nov. isolated from Antarctic ice-free soils.</title>
        <authorList>
            <person name="Tahon G."/>
        </authorList>
    </citation>
    <scope>NUCLEOTIDE SEQUENCE [LARGE SCALE GENOMIC DNA]</scope>
    <source>
        <strain evidence="3 4">LMG 31447</strain>
    </source>
</reference>
<dbReference type="Pfam" id="PF00072">
    <property type="entry name" value="Response_reg"/>
    <property type="match status" value="1"/>
</dbReference>
<evidence type="ECO:0000313" key="3">
    <source>
        <dbReference type="EMBL" id="MBC3791969.1"/>
    </source>
</evidence>
<dbReference type="PANTHER" id="PTHR44520">
    <property type="entry name" value="RESPONSE REGULATOR RCP1-RELATED"/>
    <property type="match status" value="1"/>
</dbReference>
<keyword evidence="4" id="KW-1185">Reference proteome</keyword>
<dbReference type="SMART" id="SM00448">
    <property type="entry name" value="REC"/>
    <property type="match status" value="1"/>
</dbReference>
<dbReference type="RefSeq" id="WP_186737759.1">
    <property type="nucleotide sequence ID" value="NZ_VFIA01000012.1"/>
</dbReference>
<dbReference type="Proteomes" id="UP000700732">
    <property type="component" value="Unassembled WGS sequence"/>
</dbReference>
<sequence length="129" mass="14947">MENHILLIDDDEDERVLLEMAFKDCVKLTRVHQVMQFDQAIAFAETFSSVPDLIFLDLRLPEISGLDILTWIRNHNRLKDVPVVVWSHAASDTDIEQTQLQGGNYYLSKIADQPSLRKSVNYICDSWLR</sequence>
<gene>
    <name evidence="3" type="ORF">FH603_2478</name>
</gene>
<evidence type="ECO:0000259" key="2">
    <source>
        <dbReference type="PROSITE" id="PS50110"/>
    </source>
</evidence>
<comment type="caution">
    <text evidence="3">The sequence shown here is derived from an EMBL/GenBank/DDBJ whole genome shotgun (WGS) entry which is preliminary data.</text>
</comment>
<dbReference type="PROSITE" id="PS50110">
    <property type="entry name" value="RESPONSE_REGULATORY"/>
    <property type="match status" value="1"/>
</dbReference>